<evidence type="ECO:0000256" key="3">
    <source>
        <dbReference type="ARBA" id="ARBA00023163"/>
    </source>
</evidence>
<dbReference type="GO" id="GO:0003700">
    <property type="term" value="F:DNA-binding transcription factor activity"/>
    <property type="evidence" value="ECO:0007669"/>
    <property type="project" value="InterPro"/>
</dbReference>
<dbReference type="InterPro" id="IPR036390">
    <property type="entry name" value="WH_DNA-bd_sf"/>
</dbReference>
<keyword evidence="1" id="KW-0805">Transcription regulation</keyword>
<keyword evidence="6" id="KW-1185">Reference proteome</keyword>
<dbReference type="Pfam" id="PF07729">
    <property type="entry name" value="FCD"/>
    <property type="match status" value="1"/>
</dbReference>
<evidence type="ECO:0000313" key="6">
    <source>
        <dbReference type="Proteomes" id="UP001302477"/>
    </source>
</evidence>
<dbReference type="InterPro" id="IPR008920">
    <property type="entry name" value="TF_FadR/GntR_C"/>
</dbReference>
<dbReference type="AlphaFoldDB" id="A0AAU0N2P3"/>
<dbReference type="InterPro" id="IPR000524">
    <property type="entry name" value="Tscrpt_reg_HTH_GntR"/>
</dbReference>
<dbReference type="EMBL" id="CP137555">
    <property type="protein sequence ID" value="WOX07045.1"/>
    <property type="molecule type" value="Genomic_DNA"/>
</dbReference>
<name>A0AAU0N2P3_9GAMM</name>
<protein>
    <submittedName>
        <fullName evidence="5">GntR family transcriptional regulator</fullName>
    </submittedName>
</protein>
<dbReference type="Proteomes" id="UP001302477">
    <property type="component" value="Chromosome"/>
</dbReference>
<dbReference type="CDD" id="cd07377">
    <property type="entry name" value="WHTH_GntR"/>
    <property type="match status" value="1"/>
</dbReference>
<feature type="domain" description="HTH gntR-type" evidence="4">
    <location>
        <begin position="17"/>
        <end position="84"/>
    </location>
</feature>
<keyword evidence="3" id="KW-0804">Transcription</keyword>
<dbReference type="GO" id="GO:0003677">
    <property type="term" value="F:DNA binding"/>
    <property type="evidence" value="ECO:0007669"/>
    <property type="project" value="UniProtKB-KW"/>
</dbReference>
<sequence>MESVANKKRTKKTSDSALVGHRVTEQIRDLILSNELPPGSRISQESLAERFGTSRIPVRDALNRLESDGLVVLKPSSGAWVAKLDFDECVEIYKIRERIEPLALSESAKKMTDEDINHLQDLVEQMEVAQDTETFLKLDREFHLASYRASNMDLLNEMVHRFWNTTQQYRRAFTEIIGNEGAWVIHAEHRLMIEALRRRDSEGASQMLHEHIRRTRIKLEEHSEVFNEK</sequence>
<dbReference type="KEGG" id="mpaf:R5R33_07905"/>
<evidence type="ECO:0000259" key="4">
    <source>
        <dbReference type="PROSITE" id="PS50949"/>
    </source>
</evidence>
<dbReference type="InterPro" id="IPR036388">
    <property type="entry name" value="WH-like_DNA-bd_sf"/>
</dbReference>
<reference evidence="5 6" key="1">
    <citation type="submission" date="2023-10" db="EMBL/GenBank/DDBJ databases">
        <title>Description of Microbulbifer bruguierae sp. nov., isolated from the sediments of mangrove plant Bruguiera sexangula and comparative genomic analyses of the genus Microbulbifer.</title>
        <authorList>
            <person name="Long M."/>
        </authorList>
    </citation>
    <scope>NUCLEOTIDE SEQUENCE [LARGE SCALE GENOMIC DNA]</scope>
    <source>
        <strain evidence="5 6">SPO729</strain>
    </source>
</reference>
<dbReference type="SMART" id="SM00895">
    <property type="entry name" value="FCD"/>
    <property type="match status" value="1"/>
</dbReference>
<dbReference type="SUPFAM" id="SSF48008">
    <property type="entry name" value="GntR ligand-binding domain-like"/>
    <property type="match status" value="1"/>
</dbReference>
<dbReference type="PANTHER" id="PTHR43537:SF24">
    <property type="entry name" value="GLUCONATE OPERON TRANSCRIPTIONAL REPRESSOR"/>
    <property type="match status" value="1"/>
</dbReference>
<gene>
    <name evidence="5" type="ORF">R5R33_07905</name>
</gene>
<evidence type="ECO:0000313" key="5">
    <source>
        <dbReference type="EMBL" id="WOX07045.1"/>
    </source>
</evidence>
<dbReference type="SUPFAM" id="SSF46785">
    <property type="entry name" value="Winged helix' DNA-binding domain"/>
    <property type="match status" value="1"/>
</dbReference>
<dbReference type="PROSITE" id="PS50949">
    <property type="entry name" value="HTH_GNTR"/>
    <property type="match status" value="1"/>
</dbReference>
<evidence type="ECO:0000256" key="2">
    <source>
        <dbReference type="ARBA" id="ARBA00023125"/>
    </source>
</evidence>
<dbReference type="PANTHER" id="PTHR43537">
    <property type="entry name" value="TRANSCRIPTIONAL REGULATOR, GNTR FAMILY"/>
    <property type="match status" value="1"/>
</dbReference>
<dbReference type="RefSeq" id="WP_318955478.1">
    <property type="nucleotide sequence ID" value="NZ_CP137555.1"/>
</dbReference>
<dbReference type="PRINTS" id="PR00035">
    <property type="entry name" value="HTHGNTR"/>
</dbReference>
<organism evidence="5 6">
    <name type="scientific">Microbulbifer pacificus</name>
    <dbReference type="NCBI Taxonomy" id="407164"/>
    <lineage>
        <taxon>Bacteria</taxon>
        <taxon>Pseudomonadati</taxon>
        <taxon>Pseudomonadota</taxon>
        <taxon>Gammaproteobacteria</taxon>
        <taxon>Cellvibrionales</taxon>
        <taxon>Microbulbiferaceae</taxon>
        <taxon>Microbulbifer</taxon>
    </lineage>
</organism>
<keyword evidence="2" id="KW-0238">DNA-binding</keyword>
<evidence type="ECO:0000256" key="1">
    <source>
        <dbReference type="ARBA" id="ARBA00023015"/>
    </source>
</evidence>
<accession>A0AAU0N2P3</accession>
<dbReference type="InterPro" id="IPR011711">
    <property type="entry name" value="GntR_C"/>
</dbReference>
<dbReference type="Gene3D" id="1.10.10.10">
    <property type="entry name" value="Winged helix-like DNA-binding domain superfamily/Winged helix DNA-binding domain"/>
    <property type="match status" value="1"/>
</dbReference>
<dbReference type="SMART" id="SM00345">
    <property type="entry name" value="HTH_GNTR"/>
    <property type="match status" value="1"/>
</dbReference>
<dbReference type="Gene3D" id="1.20.120.530">
    <property type="entry name" value="GntR ligand-binding domain-like"/>
    <property type="match status" value="1"/>
</dbReference>
<dbReference type="Pfam" id="PF00392">
    <property type="entry name" value="GntR"/>
    <property type="match status" value="1"/>
</dbReference>
<proteinExistence type="predicted"/>